<dbReference type="GO" id="GO:0000324">
    <property type="term" value="C:fungal-type vacuole"/>
    <property type="evidence" value="ECO:0007669"/>
    <property type="project" value="TreeGrafter"/>
</dbReference>
<feature type="region of interest" description="Disordered" evidence="7">
    <location>
        <begin position="608"/>
        <end position="630"/>
    </location>
</feature>
<dbReference type="InterPro" id="IPR033124">
    <property type="entry name" value="Ser_caboxypep_his_AS"/>
</dbReference>
<keyword evidence="9" id="KW-1185">Reference proteome</keyword>
<dbReference type="Proteomes" id="UP000443090">
    <property type="component" value="Unassembled WGS sequence"/>
</dbReference>
<comment type="caution">
    <text evidence="8">The sequence shown here is derived from an EMBL/GenBank/DDBJ whole genome shotgun (WGS) entry which is preliminary data.</text>
</comment>
<gene>
    <name evidence="8" type="primary">SCPA_0</name>
    <name evidence="8" type="ORF">LOCC1_G002476</name>
</gene>
<dbReference type="Pfam" id="PF00450">
    <property type="entry name" value="Peptidase_S10"/>
    <property type="match status" value="1"/>
</dbReference>
<protein>
    <recommendedName>
        <fullName evidence="6">Carboxypeptidase</fullName>
        <ecNumber evidence="6">3.4.16.-</ecNumber>
    </recommendedName>
</protein>
<dbReference type="InterPro" id="IPR018202">
    <property type="entry name" value="Ser_caboxypep_ser_AS"/>
</dbReference>
<dbReference type="PANTHER" id="PTHR11802">
    <property type="entry name" value="SERINE PROTEASE FAMILY S10 SERINE CARBOXYPEPTIDASE"/>
    <property type="match status" value="1"/>
</dbReference>
<dbReference type="PROSITE" id="PS00560">
    <property type="entry name" value="CARBOXYPEPT_SER_HIS"/>
    <property type="match status" value="1"/>
</dbReference>
<evidence type="ECO:0000256" key="3">
    <source>
        <dbReference type="ARBA" id="ARBA00022670"/>
    </source>
</evidence>
<evidence type="ECO:0000313" key="9">
    <source>
        <dbReference type="Proteomes" id="UP000443090"/>
    </source>
</evidence>
<dbReference type="GO" id="GO:0006508">
    <property type="term" value="P:proteolysis"/>
    <property type="evidence" value="ECO:0007669"/>
    <property type="project" value="UniProtKB-KW"/>
</dbReference>
<dbReference type="SUPFAM" id="SSF53474">
    <property type="entry name" value="alpha/beta-Hydrolases"/>
    <property type="match status" value="1"/>
</dbReference>
<dbReference type="EMBL" id="QGMI01000111">
    <property type="protein sequence ID" value="TVY47081.1"/>
    <property type="molecule type" value="Genomic_DNA"/>
</dbReference>
<proteinExistence type="inferred from homology"/>
<dbReference type="EC" id="3.4.16.-" evidence="6"/>
<name>A0A8H8S569_9HELO</name>
<dbReference type="GO" id="GO:0004185">
    <property type="term" value="F:serine-type carboxypeptidase activity"/>
    <property type="evidence" value="ECO:0007669"/>
    <property type="project" value="UniProtKB-UniRule"/>
</dbReference>
<reference evidence="8 9" key="1">
    <citation type="submission" date="2018-05" db="EMBL/GenBank/DDBJ databases">
        <title>Genome sequencing and assembly of the regulated plant pathogen Lachnellula willkommii and related sister species for the development of diagnostic species identification markers.</title>
        <authorList>
            <person name="Giroux E."/>
            <person name="Bilodeau G."/>
        </authorList>
    </citation>
    <scope>NUCLEOTIDE SEQUENCE [LARGE SCALE GENOMIC DNA]</scope>
    <source>
        <strain evidence="8 9">CBS 160.35</strain>
    </source>
</reference>
<keyword evidence="5" id="KW-0325">Glycoprotein</keyword>
<keyword evidence="4 6" id="KW-0378">Hydrolase</keyword>
<keyword evidence="3 6" id="KW-0645">Protease</keyword>
<evidence type="ECO:0000313" key="8">
    <source>
        <dbReference type="EMBL" id="TVY47081.1"/>
    </source>
</evidence>
<evidence type="ECO:0000256" key="7">
    <source>
        <dbReference type="SAM" id="MobiDB-lite"/>
    </source>
</evidence>
<dbReference type="OrthoDB" id="443318at2759"/>
<dbReference type="PROSITE" id="PS00131">
    <property type="entry name" value="CARBOXYPEPT_SER_SER"/>
    <property type="match status" value="1"/>
</dbReference>
<accession>A0A8H8S569</accession>
<evidence type="ECO:0000256" key="1">
    <source>
        <dbReference type="ARBA" id="ARBA00009431"/>
    </source>
</evidence>
<feature type="compositionally biased region" description="Low complexity" evidence="7">
    <location>
        <begin position="608"/>
        <end position="618"/>
    </location>
</feature>
<dbReference type="Gene3D" id="3.40.50.1820">
    <property type="entry name" value="alpha/beta hydrolase"/>
    <property type="match status" value="1"/>
</dbReference>
<organism evidence="8 9">
    <name type="scientific">Lachnellula occidentalis</name>
    <dbReference type="NCBI Taxonomy" id="215460"/>
    <lineage>
        <taxon>Eukaryota</taxon>
        <taxon>Fungi</taxon>
        <taxon>Dikarya</taxon>
        <taxon>Ascomycota</taxon>
        <taxon>Pezizomycotina</taxon>
        <taxon>Leotiomycetes</taxon>
        <taxon>Helotiales</taxon>
        <taxon>Lachnaceae</taxon>
        <taxon>Lachnellula</taxon>
    </lineage>
</organism>
<evidence type="ECO:0000256" key="2">
    <source>
        <dbReference type="ARBA" id="ARBA00022645"/>
    </source>
</evidence>
<evidence type="ECO:0000256" key="6">
    <source>
        <dbReference type="RuleBase" id="RU361156"/>
    </source>
</evidence>
<dbReference type="InterPro" id="IPR029058">
    <property type="entry name" value="AB_hydrolase_fold"/>
</dbReference>
<dbReference type="PANTHER" id="PTHR11802:SF404">
    <property type="entry name" value="CARBOXYPEPTIDASE"/>
    <property type="match status" value="1"/>
</dbReference>
<evidence type="ECO:0000256" key="4">
    <source>
        <dbReference type="ARBA" id="ARBA00022801"/>
    </source>
</evidence>
<keyword evidence="6" id="KW-0732">Signal</keyword>
<feature type="chain" id="PRO_5034494947" description="Carboxypeptidase" evidence="6">
    <location>
        <begin position="20"/>
        <end position="677"/>
    </location>
</feature>
<keyword evidence="2 6" id="KW-0121">Carboxypeptidase</keyword>
<dbReference type="AlphaFoldDB" id="A0A8H8S569"/>
<dbReference type="InterPro" id="IPR001563">
    <property type="entry name" value="Peptidase_S10"/>
</dbReference>
<sequence>MYSSFRSLSVSVLIAVAVAQYPPAASNLTTIKSPVDGNITISYKQPPVGTCKTAFDTQQQYTGWVNIPGNYSTNTFFWFFGARQPTDSLTIWLNGGPGSSSMLGLFTENGPCEVVELAQGKFGTIAREYGWDRGSNILYIDQPNQVGFSYDTPTNGSLDLLTSDLYTPPQVLPNSQPADTFMNGTFNTLNQNNTANTTEIAAMAIWHMLQGFLGAFPQYMPNSTAVGVHLFAESYGGKYGPAFATLWEEQNSRRSNGTISKNGTLEIKLASLGLINGCVDDLVQAPYYPQMAVNNTFGLTSINPTRAQLAASSFNSNGGCRDLITQCRAAVVAQDPDNGGDVGVVNSLCSNAYSFCNSNIVEPYFDAGRSIYDIAHLLPDSFPPSTYLEYLNTADFLAAIGSPVNYTETNTQVVQAFTSTGDYERQGYVPDIAALLNAGIRVGFMYGDRDYICNWLGGEAISLAVAAQAGGSYPTLFPAAGYAPIITNTSYIGGVVRQYGNLSFSRIYDAGHSVPAYQPETAFEVFARIMSGTSVSTGEIINSFVYNTTGPSNATHTASLPASPTNTCWLRNILETCTDDEKKMIIGNEGAIINGVLYDAASDWSSATSSGSSGSSATVDVVPNPSGTGSVSVTTTTQVLTGLFTATSTPSPTKKSIATHSSALNGLLLLMLIPFLL</sequence>
<comment type="similarity">
    <text evidence="1 6">Belongs to the peptidase S10 family.</text>
</comment>
<evidence type="ECO:0000256" key="5">
    <source>
        <dbReference type="ARBA" id="ARBA00023180"/>
    </source>
</evidence>
<feature type="signal peptide" evidence="6">
    <location>
        <begin position="1"/>
        <end position="19"/>
    </location>
</feature>
<dbReference type="PRINTS" id="PR00724">
    <property type="entry name" value="CRBOXYPTASEC"/>
</dbReference>